<dbReference type="KEGG" id="nsr:NS506_01145"/>
<dbReference type="PROSITE" id="PS50949">
    <property type="entry name" value="HTH_GNTR"/>
    <property type="match status" value="1"/>
</dbReference>
<evidence type="ECO:0000256" key="2">
    <source>
        <dbReference type="ARBA" id="ARBA00022898"/>
    </source>
</evidence>
<evidence type="ECO:0000313" key="8">
    <source>
        <dbReference type="Proteomes" id="UP000180166"/>
    </source>
</evidence>
<dbReference type="CDD" id="cd00609">
    <property type="entry name" value="AAT_like"/>
    <property type="match status" value="1"/>
</dbReference>
<keyword evidence="7" id="KW-0808">Transferase</keyword>
<dbReference type="PANTHER" id="PTHR46577:SF1">
    <property type="entry name" value="HTH-TYPE TRANSCRIPTIONAL REGULATORY PROTEIN GABR"/>
    <property type="match status" value="1"/>
</dbReference>
<evidence type="ECO:0000256" key="3">
    <source>
        <dbReference type="ARBA" id="ARBA00023015"/>
    </source>
</evidence>
<keyword evidence="4" id="KW-0238">DNA-binding</keyword>
<dbReference type="InterPro" id="IPR015424">
    <property type="entry name" value="PyrdxlP-dep_Trfase"/>
</dbReference>
<dbReference type="InterPro" id="IPR036388">
    <property type="entry name" value="WH-like_DNA-bd_sf"/>
</dbReference>
<dbReference type="SUPFAM" id="SSF46785">
    <property type="entry name" value="Winged helix' DNA-binding domain"/>
    <property type="match status" value="1"/>
</dbReference>
<protein>
    <submittedName>
        <fullName evidence="7">HTH-type transcriptional regulator YdcR</fullName>
        <ecNumber evidence="7">2.6.1.-</ecNumber>
    </submittedName>
</protein>
<evidence type="ECO:0000256" key="5">
    <source>
        <dbReference type="ARBA" id="ARBA00023163"/>
    </source>
</evidence>
<organism evidence="7 8">
    <name type="scientific">Nocardia seriolae</name>
    <dbReference type="NCBI Taxonomy" id="37332"/>
    <lineage>
        <taxon>Bacteria</taxon>
        <taxon>Bacillati</taxon>
        <taxon>Actinomycetota</taxon>
        <taxon>Actinomycetes</taxon>
        <taxon>Mycobacteriales</taxon>
        <taxon>Nocardiaceae</taxon>
        <taxon>Nocardia</taxon>
    </lineage>
</organism>
<dbReference type="InterPro" id="IPR015421">
    <property type="entry name" value="PyrdxlP-dep_Trfase_major"/>
</dbReference>
<dbReference type="Gene3D" id="3.40.640.10">
    <property type="entry name" value="Type I PLP-dependent aspartate aminotransferase-like (Major domain)"/>
    <property type="match status" value="1"/>
</dbReference>
<comment type="similarity">
    <text evidence="1">In the C-terminal section; belongs to the class-I pyridoxal-phosphate-dependent aminotransferase family.</text>
</comment>
<evidence type="ECO:0000313" key="7">
    <source>
        <dbReference type="EMBL" id="APA95218.1"/>
    </source>
</evidence>
<dbReference type="EMBL" id="CP017839">
    <property type="protein sequence ID" value="APA95218.1"/>
    <property type="molecule type" value="Genomic_DNA"/>
</dbReference>
<feature type="domain" description="HTH gntR-type" evidence="6">
    <location>
        <begin position="56"/>
        <end position="124"/>
    </location>
</feature>
<evidence type="ECO:0000256" key="4">
    <source>
        <dbReference type="ARBA" id="ARBA00023125"/>
    </source>
</evidence>
<dbReference type="InterPro" id="IPR000524">
    <property type="entry name" value="Tscrpt_reg_HTH_GntR"/>
</dbReference>
<sequence length="518" mass="55521">MANTGPSADLKKISSAPILACMATRVIGAASLTRDLGRWRNEEPGAAADSAKRSARPAYVALAESIRLLIHDGRAPLGVALPSERDLATSLAVSRTTVTSAYTLLREHGYLISRQGSRSTVALPPTVVHDGAKPARSILAMMAQPELPTIDMTYAAMAAPPQMTEAYSFALQGLPTYLGTHGMDPVGVLMLREALARRYTERGLPTDPEQILITLGAQHGLRLLLNVLTTPAERVLIEHPTYPNAIEAIRDVGARPVPVPMRPDGWDLDGIRSAARQTAASVAYLIPDFNNPTGHLLDTEGRAELAAIARETRMTVIVDESMVDLNLSDLESPPPVAAFARNSEIVTIGSASKSFWGGLRVGWVRANQSLITKLLGTRSTVDLGTPVMDQLATVHLLRHADEILTARRAQLRSRRAALLETLAEELPDWYVNPGAGGMSLWAQLPAPVSTALAATAPNHGVLLAAGPRFGVQGAFERFIRLPFTHEEPDIRIAVKSIATAYQGLTPHAADPLAPLIAY</sequence>
<dbReference type="PANTHER" id="PTHR46577">
    <property type="entry name" value="HTH-TYPE TRANSCRIPTIONAL REGULATORY PROTEIN GABR"/>
    <property type="match status" value="1"/>
</dbReference>
<accession>A0ABC8ALS8</accession>
<keyword evidence="2" id="KW-0663">Pyridoxal phosphate</keyword>
<dbReference type="Pfam" id="PF00392">
    <property type="entry name" value="GntR"/>
    <property type="match status" value="1"/>
</dbReference>
<dbReference type="SMART" id="SM00345">
    <property type="entry name" value="HTH_GNTR"/>
    <property type="match status" value="1"/>
</dbReference>
<keyword evidence="7" id="KW-0032">Aminotransferase</keyword>
<dbReference type="SUPFAM" id="SSF53383">
    <property type="entry name" value="PLP-dependent transferases"/>
    <property type="match status" value="1"/>
</dbReference>
<dbReference type="Pfam" id="PF00155">
    <property type="entry name" value="Aminotran_1_2"/>
    <property type="match status" value="1"/>
</dbReference>
<dbReference type="InterPro" id="IPR036390">
    <property type="entry name" value="WH_DNA-bd_sf"/>
</dbReference>
<dbReference type="EC" id="2.6.1.-" evidence="7"/>
<gene>
    <name evidence="7" type="ORF">NS506_01145</name>
</gene>
<evidence type="ECO:0000259" key="6">
    <source>
        <dbReference type="PROSITE" id="PS50949"/>
    </source>
</evidence>
<keyword evidence="5" id="KW-0804">Transcription</keyword>
<dbReference type="GO" id="GO:0003677">
    <property type="term" value="F:DNA binding"/>
    <property type="evidence" value="ECO:0007669"/>
    <property type="project" value="UniProtKB-KW"/>
</dbReference>
<dbReference type="InterPro" id="IPR051446">
    <property type="entry name" value="HTH_trans_reg/aminotransferase"/>
</dbReference>
<dbReference type="GO" id="GO:0008483">
    <property type="term" value="F:transaminase activity"/>
    <property type="evidence" value="ECO:0007669"/>
    <property type="project" value="UniProtKB-KW"/>
</dbReference>
<proteinExistence type="inferred from homology"/>
<reference evidence="7 8" key="1">
    <citation type="submission" date="2016-10" db="EMBL/GenBank/DDBJ databases">
        <title>Genome sequence of Nocardia seriolae strain EM150506, isolated from Anguila japonica.</title>
        <authorList>
            <person name="Han H.-J."/>
        </authorList>
    </citation>
    <scope>NUCLEOTIDE SEQUENCE [LARGE SCALE GENOMIC DNA]</scope>
    <source>
        <strain evidence="7 8">EM150506</strain>
    </source>
</reference>
<dbReference type="PRINTS" id="PR00035">
    <property type="entry name" value="HTHGNTR"/>
</dbReference>
<evidence type="ECO:0000256" key="1">
    <source>
        <dbReference type="ARBA" id="ARBA00005384"/>
    </source>
</evidence>
<dbReference type="CDD" id="cd07377">
    <property type="entry name" value="WHTH_GntR"/>
    <property type="match status" value="1"/>
</dbReference>
<keyword evidence="3" id="KW-0805">Transcription regulation</keyword>
<dbReference type="Gene3D" id="1.10.10.10">
    <property type="entry name" value="Winged helix-like DNA-binding domain superfamily/Winged helix DNA-binding domain"/>
    <property type="match status" value="1"/>
</dbReference>
<dbReference type="Proteomes" id="UP000180166">
    <property type="component" value="Chromosome"/>
</dbReference>
<name>A0ABC8ALS8_9NOCA</name>
<dbReference type="AlphaFoldDB" id="A0ABC8ALS8"/>
<dbReference type="InterPro" id="IPR004839">
    <property type="entry name" value="Aminotransferase_I/II_large"/>
</dbReference>